<feature type="transmembrane region" description="Helical" evidence="19">
    <location>
        <begin position="347"/>
        <end position="373"/>
    </location>
</feature>
<evidence type="ECO:0000256" key="5">
    <source>
        <dbReference type="ARBA" id="ARBA00022617"/>
    </source>
</evidence>
<feature type="transmembrane region" description="Helical" evidence="19">
    <location>
        <begin position="78"/>
        <end position="99"/>
    </location>
</feature>
<dbReference type="GO" id="GO:0046872">
    <property type="term" value="F:metal ion binding"/>
    <property type="evidence" value="ECO:0007669"/>
    <property type="project" value="UniProtKB-UniRule"/>
</dbReference>
<keyword evidence="4 19" id="KW-0813">Transport</keyword>
<name>Q14E20_REGRE</name>
<evidence type="ECO:0000256" key="4">
    <source>
        <dbReference type="ARBA" id="ARBA00022448"/>
    </source>
</evidence>
<dbReference type="InterPro" id="IPR005797">
    <property type="entry name" value="Cyt_b/b6_N"/>
</dbReference>
<evidence type="ECO:0000256" key="15">
    <source>
        <dbReference type="ARBA" id="ARBA00023136"/>
    </source>
</evidence>
<feature type="binding site" description="axial binding residue" evidence="18">
    <location>
        <position position="98"/>
    </location>
    <ligand>
        <name>heme b</name>
        <dbReference type="ChEBI" id="CHEBI:60344"/>
        <label>b566</label>
    </ligand>
    <ligandPart>
        <name>Fe</name>
        <dbReference type="ChEBI" id="CHEBI:18248"/>
    </ligandPart>
</feature>
<protein>
    <recommendedName>
        <fullName evidence="3 19">Cytochrome b</fullName>
    </recommendedName>
</protein>
<dbReference type="Gene3D" id="1.20.810.10">
    <property type="entry name" value="Cytochrome Bc1 Complex, Chain C"/>
    <property type="match status" value="1"/>
</dbReference>
<feature type="binding site" description="axial binding residue" evidence="18">
    <location>
        <position position="84"/>
    </location>
    <ligand>
        <name>heme b</name>
        <dbReference type="ChEBI" id="CHEBI:60344"/>
        <label>b562</label>
    </ligand>
    <ligandPart>
        <name>Fe</name>
        <dbReference type="ChEBI" id="CHEBI:18248"/>
    </ligandPart>
</feature>
<dbReference type="SUPFAM" id="SSF81648">
    <property type="entry name" value="a domain/subunit of cytochrome bc1 complex (Ubiquinol-cytochrome c reductase)"/>
    <property type="match status" value="1"/>
</dbReference>
<evidence type="ECO:0000256" key="19">
    <source>
        <dbReference type="RuleBase" id="RU362117"/>
    </source>
</evidence>
<dbReference type="InterPro" id="IPR048259">
    <property type="entry name" value="Cytochrome_b_N_euk/bac"/>
</dbReference>
<keyword evidence="6 19" id="KW-0679">Respiratory chain</keyword>
<dbReference type="InterPro" id="IPR027387">
    <property type="entry name" value="Cytb/b6-like_sf"/>
</dbReference>
<keyword evidence="13" id="KW-0830">Ubiquinone</keyword>
<dbReference type="CDD" id="cd00284">
    <property type="entry name" value="Cytochrome_b_N"/>
    <property type="match status" value="1"/>
</dbReference>
<proteinExistence type="inferred from homology"/>
<evidence type="ECO:0000256" key="8">
    <source>
        <dbReference type="ARBA" id="ARBA00022723"/>
    </source>
</evidence>
<feature type="binding site" description="axial binding residue" evidence="18">
    <location>
        <position position="183"/>
    </location>
    <ligand>
        <name>heme b</name>
        <dbReference type="ChEBI" id="CHEBI:60344"/>
        <label>b562</label>
    </ligand>
    <ligandPart>
        <name>Fe</name>
        <dbReference type="ChEBI" id="CHEBI:18248"/>
    </ligandPart>
</feature>
<keyword evidence="8 18" id="KW-0479">Metal-binding</keyword>
<dbReference type="Pfam" id="PF00033">
    <property type="entry name" value="Cytochrome_B"/>
    <property type="match status" value="1"/>
</dbReference>
<dbReference type="GO" id="GO:0005743">
    <property type="term" value="C:mitochondrial inner membrane"/>
    <property type="evidence" value="ECO:0007669"/>
    <property type="project" value="UniProtKB-SubCell"/>
</dbReference>
<dbReference type="GO" id="GO:0008121">
    <property type="term" value="F:quinol-cytochrome-c reductase activity"/>
    <property type="evidence" value="ECO:0007669"/>
    <property type="project" value="InterPro"/>
</dbReference>
<evidence type="ECO:0000256" key="17">
    <source>
        <dbReference type="PIRSR" id="PIRSR038885-1"/>
    </source>
</evidence>
<evidence type="ECO:0000256" key="13">
    <source>
        <dbReference type="ARBA" id="ARBA00023075"/>
    </source>
</evidence>
<evidence type="ECO:0000313" key="22">
    <source>
        <dbReference type="EMBL" id="AAY22022.1"/>
    </source>
</evidence>
<feature type="transmembrane region" description="Helical" evidence="19">
    <location>
        <begin position="320"/>
        <end position="341"/>
    </location>
</feature>
<dbReference type="Pfam" id="PF00032">
    <property type="entry name" value="Cytochrom_B_C"/>
    <property type="match status" value="1"/>
</dbReference>
<keyword evidence="10 19" id="KW-0249">Electron transport</keyword>
<dbReference type="PIRSF" id="PIRSF038885">
    <property type="entry name" value="COB"/>
    <property type="match status" value="1"/>
</dbReference>
<evidence type="ECO:0000256" key="14">
    <source>
        <dbReference type="ARBA" id="ARBA00023128"/>
    </source>
</evidence>
<comment type="similarity">
    <text evidence="16 19">Belongs to the cytochrome b family.</text>
</comment>
<keyword evidence="14 19" id="KW-0496">Mitochondrion</keyword>
<dbReference type="PANTHER" id="PTHR19271:SF16">
    <property type="entry name" value="CYTOCHROME B"/>
    <property type="match status" value="1"/>
</dbReference>
<feature type="transmembrane region" description="Helical" evidence="19">
    <location>
        <begin position="114"/>
        <end position="134"/>
    </location>
</feature>
<keyword evidence="9" id="KW-0999">Mitochondrion inner membrane</keyword>
<reference evidence="22" key="1">
    <citation type="journal article" date="2006" name="J. Avian Biol.">
        <title>Radiation of Atlantic goldcrests Regulus regulus spp.: evidence of a new taxon from the Canary Islands.</title>
        <authorList>
            <person name="Paeckert M."/>
            <person name="Dietzen C."/>
            <person name="Martens J."/>
            <person name="Wink M."/>
            <person name="Kvist L."/>
        </authorList>
    </citation>
    <scope>NUCLEOTIDE SEQUENCE</scope>
    <source>
        <strain evidence="22">D22438</strain>
    </source>
</reference>
<dbReference type="InterPro" id="IPR048260">
    <property type="entry name" value="Cytochrome_b_C_euk/bac"/>
</dbReference>
<evidence type="ECO:0000256" key="7">
    <source>
        <dbReference type="ARBA" id="ARBA00022692"/>
    </source>
</evidence>
<feature type="binding site" description="axial binding residue" evidence="18">
    <location>
        <position position="197"/>
    </location>
    <ligand>
        <name>heme b</name>
        <dbReference type="ChEBI" id="CHEBI:60344"/>
        <label>b566</label>
    </ligand>
    <ligandPart>
        <name>Fe</name>
        <dbReference type="ChEBI" id="CHEBI:18248"/>
    </ligandPart>
</feature>
<feature type="domain" description="Cytochrome b/b6 N-terminal region profile" evidence="20">
    <location>
        <begin position="1"/>
        <end position="210"/>
    </location>
</feature>
<evidence type="ECO:0000256" key="18">
    <source>
        <dbReference type="PIRSR" id="PIRSR038885-2"/>
    </source>
</evidence>
<dbReference type="GO" id="GO:0016491">
    <property type="term" value="F:oxidoreductase activity"/>
    <property type="evidence" value="ECO:0007669"/>
    <property type="project" value="UniProtKB-UniRule"/>
</dbReference>
<comment type="function">
    <text evidence="1 19">Component of the ubiquinol-cytochrome c reductase complex (complex III or cytochrome b-c1 complex) that is part of the mitochondrial respiratory chain. The b-c1 complex mediates electron transfer from ubiquinol to cytochrome c. Contributes to the generation of a proton gradient across the mitochondrial membrane that is then used for ATP synthesis.</text>
</comment>
<geneLocation type="mitochondrion" evidence="22"/>
<comment type="cofactor">
    <cofactor evidence="19">
        <name>heme b</name>
        <dbReference type="ChEBI" id="CHEBI:60344"/>
    </cofactor>
    <text evidence="19">Binds 2 heme groups non-covalently.</text>
</comment>
<dbReference type="FunFam" id="1.20.810.10:FF:000002">
    <property type="entry name" value="Cytochrome b"/>
    <property type="match status" value="1"/>
</dbReference>
<feature type="transmembrane region" description="Helical" evidence="19">
    <location>
        <begin position="179"/>
        <end position="201"/>
    </location>
</feature>
<dbReference type="GO" id="GO:0006122">
    <property type="term" value="P:mitochondrial electron transport, ubiquinol to cytochrome c"/>
    <property type="evidence" value="ECO:0007669"/>
    <property type="project" value="TreeGrafter"/>
</dbReference>
<dbReference type="AlphaFoldDB" id="Q14E20"/>
<evidence type="ECO:0000256" key="3">
    <source>
        <dbReference type="ARBA" id="ARBA00013531"/>
    </source>
</evidence>
<evidence type="ECO:0000259" key="21">
    <source>
        <dbReference type="PROSITE" id="PS51003"/>
    </source>
</evidence>
<dbReference type="InterPro" id="IPR036150">
    <property type="entry name" value="Cyt_b/b6_C_sf"/>
</dbReference>
<dbReference type="InterPro" id="IPR005798">
    <property type="entry name" value="Cyt_b/b6_C"/>
</dbReference>
<feature type="transmembrane region" description="Helical" evidence="19">
    <location>
        <begin position="230"/>
        <end position="251"/>
    </location>
</feature>
<evidence type="ECO:0000256" key="16">
    <source>
        <dbReference type="ARBA" id="ARBA00061233"/>
    </source>
</evidence>
<feature type="domain" description="Cytochrome b/b6 C-terminal region profile" evidence="21">
    <location>
        <begin position="211"/>
        <end position="380"/>
    </location>
</feature>
<dbReference type="EMBL" id="AY894879">
    <property type="protein sequence ID" value="AAY22022.1"/>
    <property type="molecule type" value="Genomic_DNA"/>
</dbReference>
<dbReference type="PANTHER" id="PTHR19271">
    <property type="entry name" value="CYTOCHROME B"/>
    <property type="match status" value="1"/>
</dbReference>
<comment type="cofactor">
    <cofactor evidence="18">
        <name>heme</name>
        <dbReference type="ChEBI" id="CHEBI:30413"/>
    </cofactor>
    <text evidence="18">Binds 2 heme groups non-covalently.</text>
</comment>
<feature type="transmembrane region" description="Helical" evidence="19">
    <location>
        <begin position="31"/>
        <end position="57"/>
    </location>
</feature>
<evidence type="ECO:0000259" key="20">
    <source>
        <dbReference type="PROSITE" id="PS51002"/>
    </source>
</evidence>
<keyword evidence="12 18" id="KW-0408">Iron</keyword>
<evidence type="ECO:0000256" key="6">
    <source>
        <dbReference type="ARBA" id="ARBA00022660"/>
    </source>
</evidence>
<keyword evidence="5 18" id="KW-0349">Heme</keyword>
<evidence type="ECO:0000256" key="10">
    <source>
        <dbReference type="ARBA" id="ARBA00022982"/>
    </source>
</evidence>
<feature type="binding site" evidence="17">
    <location>
        <position position="202"/>
    </location>
    <ligand>
        <name>a ubiquinone</name>
        <dbReference type="ChEBI" id="CHEBI:16389"/>
    </ligand>
</feature>
<accession>Q14E20</accession>
<dbReference type="InterPro" id="IPR016174">
    <property type="entry name" value="Di-haem_cyt_TM"/>
</dbReference>
<feature type="transmembrane region" description="Helical" evidence="19">
    <location>
        <begin position="289"/>
        <end position="308"/>
    </location>
</feature>
<dbReference type="SUPFAM" id="SSF81342">
    <property type="entry name" value="Transmembrane di-heme cytochromes"/>
    <property type="match status" value="1"/>
</dbReference>
<keyword evidence="15 19" id="KW-0472">Membrane</keyword>
<evidence type="ECO:0000256" key="1">
    <source>
        <dbReference type="ARBA" id="ARBA00002566"/>
    </source>
</evidence>
<dbReference type="PROSITE" id="PS51003">
    <property type="entry name" value="CYTB_CTER"/>
    <property type="match status" value="1"/>
</dbReference>
<evidence type="ECO:0000256" key="2">
    <source>
        <dbReference type="ARBA" id="ARBA00004448"/>
    </source>
</evidence>
<dbReference type="CDD" id="cd00290">
    <property type="entry name" value="cytochrome_b_C"/>
    <property type="match status" value="1"/>
</dbReference>
<comment type="subcellular location">
    <subcellularLocation>
        <location evidence="2">Mitochondrion inner membrane</location>
        <topology evidence="2">Multi-pass membrane protein</topology>
    </subcellularLocation>
</comment>
<sequence>MAPNLRKNHPLMKIVNDALIDLPTPSNISSWWNFGSLLGICLVTQIVTGLLLAMHYTADTNLAFSSVSHMCRNVQFGWLIRNLHANGASFFFICIYFHIGRGFYYGSYLNKETWNVGVILLLALMATAFVGYVLPWGQMSFWGATVITNLFSAIPYIGQTLVEWAWGGFSVDNPTLTRFFALHFLLPFVIAGLTLVHLTFLHETGSNNPLGIPSDCDKIPFHPYYSTKDFLGFLLMFIPLAALALFSPNLLGDPENFTPANPLATPPHMKPEWYFLFAYAILRSIPNKLGGVLALAASVLVLFLMPLLHTSKLRSMTFRPLSQILFWTLVANLLILTWVGSQPVEHRFIIIGQLASVSYFTIILVLFPLAGILENKMLKL</sequence>
<dbReference type="PROSITE" id="PS51002">
    <property type="entry name" value="CYTB_NTER"/>
    <property type="match status" value="1"/>
</dbReference>
<feature type="transmembrane region" description="Helical" evidence="19">
    <location>
        <begin position="141"/>
        <end position="159"/>
    </location>
</feature>
<keyword evidence="7 19" id="KW-0812">Transmembrane</keyword>
<dbReference type="InterPro" id="IPR030689">
    <property type="entry name" value="Cytochrome_b"/>
</dbReference>
<evidence type="ECO:0000256" key="12">
    <source>
        <dbReference type="ARBA" id="ARBA00023004"/>
    </source>
</evidence>
<gene>
    <name evidence="22" type="primary">cytb</name>
</gene>
<dbReference type="GO" id="GO:0045275">
    <property type="term" value="C:respiratory chain complex III"/>
    <property type="evidence" value="ECO:0007669"/>
    <property type="project" value="InterPro"/>
</dbReference>
<organism evidence="22">
    <name type="scientific">Regulus regulus</name>
    <name type="common">Goldcrest</name>
    <dbReference type="NCBI Taxonomy" id="68468"/>
    <lineage>
        <taxon>Eukaryota</taxon>
        <taxon>Metazoa</taxon>
        <taxon>Chordata</taxon>
        <taxon>Craniata</taxon>
        <taxon>Vertebrata</taxon>
        <taxon>Euteleostomi</taxon>
        <taxon>Archelosauria</taxon>
        <taxon>Archosauria</taxon>
        <taxon>Dinosauria</taxon>
        <taxon>Saurischia</taxon>
        <taxon>Theropoda</taxon>
        <taxon>Coelurosauria</taxon>
        <taxon>Aves</taxon>
        <taxon>Neognathae</taxon>
        <taxon>Neoaves</taxon>
        <taxon>Telluraves</taxon>
        <taxon>Australaves</taxon>
        <taxon>Passeriformes</taxon>
        <taxon>Regulidae</taxon>
        <taxon>Regulus</taxon>
    </lineage>
</organism>
<keyword evidence="11 19" id="KW-1133">Transmembrane helix</keyword>
<evidence type="ECO:0000256" key="9">
    <source>
        <dbReference type="ARBA" id="ARBA00022792"/>
    </source>
</evidence>
<evidence type="ECO:0000256" key="11">
    <source>
        <dbReference type="ARBA" id="ARBA00022989"/>
    </source>
</evidence>